<dbReference type="InterPro" id="IPR006879">
    <property type="entry name" value="YdjC-like"/>
</dbReference>
<dbReference type="GO" id="GO:0046872">
    <property type="term" value="F:metal ion binding"/>
    <property type="evidence" value="ECO:0007669"/>
    <property type="project" value="UniProtKB-KW"/>
</dbReference>
<keyword evidence="4" id="KW-0460">Magnesium</keyword>
<keyword evidence="3" id="KW-0378">Hydrolase</keyword>
<proteinExistence type="predicted"/>
<dbReference type="GO" id="GO:0005975">
    <property type="term" value="P:carbohydrate metabolic process"/>
    <property type="evidence" value="ECO:0007669"/>
    <property type="project" value="InterPro"/>
</dbReference>
<dbReference type="GO" id="GO:0019213">
    <property type="term" value="F:deacetylase activity"/>
    <property type="evidence" value="ECO:0007669"/>
    <property type="project" value="TreeGrafter"/>
</dbReference>
<dbReference type="Gene3D" id="3.20.20.370">
    <property type="entry name" value="Glycoside hydrolase/deacetylase"/>
    <property type="match status" value="1"/>
</dbReference>
<evidence type="ECO:0000256" key="4">
    <source>
        <dbReference type="ARBA" id="ARBA00022842"/>
    </source>
</evidence>
<sequence>MSTPPTKRLLIRLDDAGLNLDTNRGIEAAARTGPGRSVGIMACTPAFEDAARRLRNLPRLAIGVHLTLNSEWTNLRWGPVLPASDVPSLVDEEGFLPLNHQLYRNRPPVIAEVIAELRAQIAAVRAAGLKPCYADEHMVFASISPQLAQPIRELLSDEGLFYARDARLLTFKPEDRPAGSRMSAWCQALHAAAPGDYLLVTHPACAGEELAGLTLPGKPPGEAALSRIDEYTALSDPELAQGLTTADVRPITYRDLQQA</sequence>
<dbReference type="GO" id="GO:0016787">
    <property type="term" value="F:hydrolase activity"/>
    <property type="evidence" value="ECO:0007669"/>
    <property type="project" value="UniProtKB-KW"/>
</dbReference>
<evidence type="ECO:0000256" key="2">
    <source>
        <dbReference type="ARBA" id="ARBA00022723"/>
    </source>
</evidence>
<evidence type="ECO:0000313" key="7">
    <source>
        <dbReference type="Proteomes" id="UP000315648"/>
    </source>
</evidence>
<evidence type="ECO:0000313" key="6">
    <source>
        <dbReference type="EMBL" id="TSJ78528.1"/>
    </source>
</evidence>
<dbReference type="RefSeq" id="WP_144228869.1">
    <property type="nucleotide sequence ID" value="NZ_CBCRVV010000022.1"/>
</dbReference>
<organism evidence="6 7">
    <name type="scientific">Rariglobus hedericola</name>
    <dbReference type="NCBI Taxonomy" id="2597822"/>
    <lineage>
        <taxon>Bacteria</taxon>
        <taxon>Pseudomonadati</taxon>
        <taxon>Verrucomicrobiota</taxon>
        <taxon>Opitutia</taxon>
        <taxon>Opitutales</taxon>
        <taxon>Opitutaceae</taxon>
        <taxon>Rariglobus</taxon>
    </lineage>
</organism>
<dbReference type="PANTHER" id="PTHR31609">
    <property type="entry name" value="YDJC DEACETYLASE FAMILY MEMBER"/>
    <property type="match status" value="1"/>
</dbReference>
<dbReference type="InterPro" id="IPR011330">
    <property type="entry name" value="Glyco_hydro/deAcase_b/a-brl"/>
</dbReference>
<keyword evidence="5" id="KW-0119">Carbohydrate metabolism</keyword>
<gene>
    <name evidence="6" type="ORF">FPL22_04305</name>
</gene>
<keyword evidence="2" id="KW-0479">Metal-binding</keyword>
<comment type="cofactor">
    <cofactor evidence="1">
        <name>Mg(2+)</name>
        <dbReference type="ChEBI" id="CHEBI:18420"/>
    </cofactor>
</comment>
<dbReference type="OrthoDB" id="9774177at2"/>
<accession>A0A556QPF3</accession>
<dbReference type="AlphaFoldDB" id="A0A556QPF3"/>
<dbReference type="Pfam" id="PF04794">
    <property type="entry name" value="YdjC"/>
    <property type="match status" value="1"/>
</dbReference>
<reference evidence="6 7" key="1">
    <citation type="submission" date="2019-07" db="EMBL/GenBank/DDBJ databases">
        <title>Description of 53C-WASEF.</title>
        <authorList>
            <person name="Pitt A."/>
            <person name="Hahn M.W."/>
        </authorList>
    </citation>
    <scope>NUCLEOTIDE SEQUENCE [LARGE SCALE GENOMIC DNA]</scope>
    <source>
        <strain evidence="6 7">53C-WASEF</strain>
    </source>
</reference>
<comment type="caution">
    <text evidence="6">The sequence shown here is derived from an EMBL/GenBank/DDBJ whole genome shotgun (WGS) entry which is preliminary data.</text>
</comment>
<keyword evidence="7" id="KW-1185">Reference proteome</keyword>
<dbReference type="EMBL" id="VMBG01000001">
    <property type="protein sequence ID" value="TSJ78528.1"/>
    <property type="molecule type" value="Genomic_DNA"/>
</dbReference>
<name>A0A556QPF3_9BACT</name>
<dbReference type="PANTHER" id="PTHR31609:SF1">
    <property type="entry name" value="CARBOHYDRATE DEACETYLASE"/>
    <property type="match status" value="1"/>
</dbReference>
<evidence type="ECO:0000256" key="5">
    <source>
        <dbReference type="ARBA" id="ARBA00023277"/>
    </source>
</evidence>
<dbReference type="SUPFAM" id="SSF88713">
    <property type="entry name" value="Glycoside hydrolase/deacetylase"/>
    <property type="match status" value="1"/>
</dbReference>
<evidence type="ECO:0000256" key="1">
    <source>
        <dbReference type="ARBA" id="ARBA00001946"/>
    </source>
</evidence>
<evidence type="ECO:0000256" key="3">
    <source>
        <dbReference type="ARBA" id="ARBA00022801"/>
    </source>
</evidence>
<protein>
    <submittedName>
        <fullName evidence="6">ChbG/HpnK family deacetylase</fullName>
    </submittedName>
</protein>
<dbReference type="Proteomes" id="UP000315648">
    <property type="component" value="Unassembled WGS sequence"/>
</dbReference>